<feature type="domain" description="Zinc finger RING-H2-type" evidence="7">
    <location>
        <begin position="13"/>
        <end position="37"/>
    </location>
</feature>
<evidence type="ECO:0000256" key="5">
    <source>
        <dbReference type="ARBA" id="ARBA00022833"/>
    </source>
</evidence>
<keyword evidence="2" id="KW-0479">Metal-binding</keyword>
<gene>
    <name evidence="8" type="ORF">QE152_g2046</name>
</gene>
<comment type="pathway">
    <text evidence="1">Protein modification; protein ubiquitination.</text>
</comment>
<evidence type="ECO:0000256" key="3">
    <source>
        <dbReference type="ARBA" id="ARBA00022771"/>
    </source>
</evidence>
<evidence type="ECO:0000313" key="9">
    <source>
        <dbReference type="Proteomes" id="UP001458880"/>
    </source>
</evidence>
<proteinExistence type="predicted"/>
<dbReference type="EMBL" id="JASPKY010000013">
    <property type="protein sequence ID" value="KAK9753457.1"/>
    <property type="molecule type" value="Genomic_DNA"/>
</dbReference>
<feature type="region of interest" description="Disordered" evidence="6">
    <location>
        <begin position="95"/>
        <end position="136"/>
    </location>
</feature>
<protein>
    <submittedName>
        <fullName evidence="8">RING-H2 zinc finger domain</fullName>
    </submittedName>
</protein>
<dbReference type="SUPFAM" id="SSF57850">
    <property type="entry name" value="RING/U-box"/>
    <property type="match status" value="1"/>
</dbReference>
<dbReference type="Gene3D" id="3.30.40.10">
    <property type="entry name" value="Zinc/RING finger domain, C3HC4 (zinc finger)"/>
    <property type="match status" value="1"/>
</dbReference>
<keyword evidence="5" id="KW-0862">Zinc</keyword>
<name>A0AAW1N4C3_POPJA</name>
<evidence type="ECO:0000256" key="4">
    <source>
        <dbReference type="ARBA" id="ARBA00022786"/>
    </source>
</evidence>
<evidence type="ECO:0000256" key="2">
    <source>
        <dbReference type="ARBA" id="ARBA00022723"/>
    </source>
</evidence>
<evidence type="ECO:0000313" key="8">
    <source>
        <dbReference type="EMBL" id="KAK9753457.1"/>
    </source>
</evidence>
<dbReference type="AlphaFoldDB" id="A0AAW1N4C3"/>
<reference evidence="8 9" key="1">
    <citation type="journal article" date="2024" name="BMC Genomics">
        <title>De novo assembly and annotation of Popillia japonica's genome with initial clues to its potential as an invasive pest.</title>
        <authorList>
            <person name="Cucini C."/>
            <person name="Boschi S."/>
            <person name="Funari R."/>
            <person name="Cardaioli E."/>
            <person name="Iannotti N."/>
            <person name="Marturano G."/>
            <person name="Paoli F."/>
            <person name="Bruttini M."/>
            <person name="Carapelli A."/>
            <person name="Frati F."/>
            <person name="Nardi F."/>
        </authorList>
    </citation>
    <scope>NUCLEOTIDE SEQUENCE [LARGE SCALE GENOMIC DNA]</scope>
    <source>
        <strain evidence="8">DMR45628</strain>
    </source>
</reference>
<sequence>MSELKLKNKNLANIGHEFHKNCIDPWLLEHRTCPMCKMDILKHYGFMFTDSQESILQVDIDDVVGVNLESPTLSTDLRTESRIAPLPQIRAEIVQNPQLSFDSSADEEEEDNCSRSSSPHDTDPVLEHRSSISPEDINCELHNQLVEPLNRSSHHS</sequence>
<dbReference type="InterPro" id="IPR024766">
    <property type="entry name" value="Znf_RING_H2"/>
</dbReference>
<feature type="compositionally biased region" description="Basic and acidic residues" evidence="6">
    <location>
        <begin position="118"/>
        <end position="130"/>
    </location>
</feature>
<dbReference type="InterPro" id="IPR051073">
    <property type="entry name" value="ZNRF3_Arkadia_E3_ligases"/>
</dbReference>
<dbReference type="Proteomes" id="UP001458880">
    <property type="component" value="Unassembled WGS sequence"/>
</dbReference>
<keyword evidence="9" id="KW-1185">Reference proteome</keyword>
<keyword evidence="3" id="KW-0863">Zinc-finger</keyword>
<evidence type="ECO:0000256" key="1">
    <source>
        <dbReference type="ARBA" id="ARBA00004906"/>
    </source>
</evidence>
<dbReference type="GO" id="GO:0008270">
    <property type="term" value="F:zinc ion binding"/>
    <property type="evidence" value="ECO:0007669"/>
    <property type="project" value="UniProtKB-KW"/>
</dbReference>
<dbReference type="Pfam" id="PF12678">
    <property type="entry name" value="zf-rbx1"/>
    <property type="match status" value="1"/>
</dbReference>
<organism evidence="8 9">
    <name type="scientific">Popillia japonica</name>
    <name type="common">Japanese beetle</name>
    <dbReference type="NCBI Taxonomy" id="7064"/>
    <lineage>
        <taxon>Eukaryota</taxon>
        <taxon>Metazoa</taxon>
        <taxon>Ecdysozoa</taxon>
        <taxon>Arthropoda</taxon>
        <taxon>Hexapoda</taxon>
        <taxon>Insecta</taxon>
        <taxon>Pterygota</taxon>
        <taxon>Neoptera</taxon>
        <taxon>Endopterygota</taxon>
        <taxon>Coleoptera</taxon>
        <taxon>Polyphaga</taxon>
        <taxon>Scarabaeiformia</taxon>
        <taxon>Scarabaeidae</taxon>
        <taxon>Rutelinae</taxon>
        <taxon>Popillia</taxon>
    </lineage>
</organism>
<keyword evidence="4" id="KW-0833">Ubl conjugation pathway</keyword>
<accession>A0AAW1N4C3</accession>
<dbReference type="PANTHER" id="PTHR16200">
    <property type="entry name" value="RING ZINC FINGER"/>
    <property type="match status" value="1"/>
</dbReference>
<comment type="caution">
    <text evidence="8">The sequence shown here is derived from an EMBL/GenBank/DDBJ whole genome shotgun (WGS) entry which is preliminary data.</text>
</comment>
<evidence type="ECO:0000259" key="7">
    <source>
        <dbReference type="Pfam" id="PF12678"/>
    </source>
</evidence>
<evidence type="ECO:0000256" key="6">
    <source>
        <dbReference type="SAM" id="MobiDB-lite"/>
    </source>
</evidence>
<dbReference type="InterPro" id="IPR013083">
    <property type="entry name" value="Znf_RING/FYVE/PHD"/>
</dbReference>